<feature type="region of interest" description="Disordered" evidence="1">
    <location>
        <begin position="1"/>
        <end position="65"/>
    </location>
</feature>
<organism evidence="2 3">
    <name type="scientific">Fusarium irregulare</name>
    <dbReference type="NCBI Taxonomy" id="2494466"/>
    <lineage>
        <taxon>Eukaryota</taxon>
        <taxon>Fungi</taxon>
        <taxon>Dikarya</taxon>
        <taxon>Ascomycota</taxon>
        <taxon>Pezizomycotina</taxon>
        <taxon>Sordariomycetes</taxon>
        <taxon>Hypocreomycetidae</taxon>
        <taxon>Hypocreales</taxon>
        <taxon>Nectriaceae</taxon>
        <taxon>Fusarium</taxon>
        <taxon>Fusarium incarnatum-equiseti species complex</taxon>
    </lineage>
</organism>
<keyword evidence="3" id="KW-1185">Reference proteome</keyword>
<dbReference type="PANTHER" id="PTHR38166">
    <property type="entry name" value="C2H2-TYPE DOMAIN-CONTAINING PROTEIN-RELATED"/>
    <property type="match status" value="1"/>
</dbReference>
<accession>A0A9W8PFE3</accession>
<dbReference type="AlphaFoldDB" id="A0A9W8PFE3"/>
<feature type="region of interest" description="Disordered" evidence="1">
    <location>
        <begin position="471"/>
        <end position="490"/>
    </location>
</feature>
<feature type="compositionally biased region" description="Low complexity" evidence="1">
    <location>
        <begin position="156"/>
        <end position="168"/>
    </location>
</feature>
<evidence type="ECO:0000313" key="2">
    <source>
        <dbReference type="EMBL" id="KAJ4004296.1"/>
    </source>
</evidence>
<reference evidence="2" key="1">
    <citation type="submission" date="2022-10" db="EMBL/GenBank/DDBJ databases">
        <title>Fusarium specimens isolated from Avocado Roots.</title>
        <authorList>
            <person name="Stajich J."/>
            <person name="Roper C."/>
            <person name="Heimlech-Rivalta G."/>
        </authorList>
    </citation>
    <scope>NUCLEOTIDE SEQUENCE</scope>
    <source>
        <strain evidence="2">CF00143</strain>
    </source>
</reference>
<dbReference type="Proteomes" id="UP001152130">
    <property type="component" value="Unassembled WGS sequence"/>
</dbReference>
<feature type="compositionally biased region" description="Polar residues" evidence="1">
    <location>
        <begin position="472"/>
        <end position="490"/>
    </location>
</feature>
<dbReference type="Gene3D" id="3.30.160.60">
    <property type="entry name" value="Classic Zinc Finger"/>
    <property type="match status" value="1"/>
</dbReference>
<evidence type="ECO:0008006" key="4">
    <source>
        <dbReference type="Google" id="ProtNLM"/>
    </source>
</evidence>
<dbReference type="OrthoDB" id="4161727at2759"/>
<evidence type="ECO:0000313" key="3">
    <source>
        <dbReference type="Proteomes" id="UP001152130"/>
    </source>
</evidence>
<comment type="caution">
    <text evidence="2">The sequence shown here is derived from an EMBL/GenBank/DDBJ whole genome shotgun (WGS) entry which is preliminary data.</text>
</comment>
<protein>
    <recommendedName>
        <fullName evidence="4">C2H2-type domain-containing protein</fullName>
    </recommendedName>
</protein>
<feature type="region of interest" description="Disordered" evidence="1">
    <location>
        <begin position="151"/>
        <end position="225"/>
    </location>
</feature>
<gene>
    <name evidence="2" type="ORF">NW766_011600</name>
</gene>
<sequence length="518" mass="58253">MPRSGSEKQAIVTRTKRSSESPEPSQNRDSRTKQSSGESRKSQVRKDQESGQGHRGSPASVSGQVNLSAHSRRLKVAEDCTNLINVPLPVTGVRQAADLREADVEPTNPSAAYLKYCIGREVKRRKQAIVDRLMAVITECVEQRLEALEEGCDQTSGSQSSSRAAQAGKPISRSAGQKRSKGQSSRDESENDEEGEDDSRRKRDSKRTKTTKDDTRPRFACPYHQHNPAKFRTERTCCGPGWTELSRLKEHLERRHSLPPHQCLRCLERFGKADDLKQHQRTKTPCPVKEPESFKRNLSDGYDEEQAEKLKGRPRLAATTKWKEWYGILFNVKPDSPDIPSPYYDTSVSSAKFPSVNLDEVERMRKHWVKAKPAVRRQIAETVSNAFDNCAPQIKINVVERLQKELPRIMAGLLPYPDLDSEETSNAADTLDLFDCLDSFGSDIYDGEAFDFYEIDHGVGIQDPLPPEFSEFSDSSDTYQAGDSSATSVGDDASYQQFDTKFMVPQNLDFNVPGNCFY</sequence>
<evidence type="ECO:0000256" key="1">
    <source>
        <dbReference type="SAM" id="MobiDB-lite"/>
    </source>
</evidence>
<name>A0A9W8PFE3_9HYPO</name>
<dbReference type="PANTHER" id="PTHR38166:SF1">
    <property type="entry name" value="C2H2-TYPE DOMAIN-CONTAINING PROTEIN"/>
    <property type="match status" value="1"/>
</dbReference>
<dbReference type="EMBL" id="JAPDHF010000024">
    <property type="protein sequence ID" value="KAJ4004296.1"/>
    <property type="molecule type" value="Genomic_DNA"/>
</dbReference>
<feature type="compositionally biased region" description="Basic and acidic residues" evidence="1">
    <location>
        <begin position="26"/>
        <end position="49"/>
    </location>
</feature>
<proteinExistence type="predicted"/>